<protein>
    <submittedName>
        <fullName evidence="2">Uncharacterized protein</fullName>
    </submittedName>
</protein>
<reference evidence="2" key="1">
    <citation type="submission" date="2023-06" db="EMBL/GenBank/DDBJ databases">
        <authorList>
            <person name="Delattre M."/>
        </authorList>
    </citation>
    <scope>NUCLEOTIDE SEQUENCE</scope>
    <source>
        <strain evidence="2">AF72</strain>
    </source>
</reference>
<evidence type="ECO:0000256" key="1">
    <source>
        <dbReference type="SAM" id="SignalP"/>
    </source>
</evidence>
<proteinExistence type="predicted"/>
<feature type="non-terminal residue" evidence="2">
    <location>
        <position position="107"/>
    </location>
</feature>
<comment type="caution">
    <text evidence="2">The sequence shown here is derived from an EMBL/GenBank/DDBJ whole genome shotgun (WGS) entry which is preliminary data.</text>
</comment>
<keyword evidence="3" id="KW-1185">Reference proteome</keyword>
<feature type="signal peptide" evidence="1">
    <location>
        <begin position="1"/>
        <end position="20"/>
    </location>
</feature>
<name>A0AA36D4Y6_9BILA</name>
<gene>
    <name evidence="2" type="ORF">MSPICULIGERA_LOCUS19123</name>
</gene>
<feature type="chain" id="PRO_5041326276" evidence="1">
    <location>
        <begin position="21"/>
        <end position="107"/>
    </location>
</feature>
<accession>A0AA36D4Y6</accession>
<keyword evidence="1" id="KW-0732">Signal</keyword>
<evidence type="ECO:0000313" key="3">
    <source>
        <dbReference type="Proteomes" id="UP001177023"/>
    </source>
</evidence>
<dbReference type="AlphaFoldDB" id="A0AA36D4Y6"/>
<dbReference type="EMBL" id="CATQJA010002662">
    <property type="protein sequence ID" value="CAJ0580950.1"/>
    <property type="molecule type" value="Genomic_DNA"/>
</dbReference>
<organism evidence="2 3">
    <name type="scientific">Mesorhabditis spiculigera</name>
    <dbReference type="NCBI Taxonomy" id="96644"/>
    <lineage>
        <taxon>Eukaryota</taxon>
        <taxon>Metazoa</taxon>
        <taxon>Ecdysozoa</taxon>
        <taxon>Nematoda</taxon>
        <taxon>Chromadorea</taxon>
        <taxon>Rhabditida</taxon>
        <taxon>Rhabditina</taxon>
        <taxon>Rhabditomorpha</taxon>
        <taxon>Rhabditoidea</taxon>
        <taxon>Rhabditidae</taxon>
        <taxon>Mesorhabditinae</taxon>
        <taxon>Mesorhabditis</taxon>
    </lineage>
</organism>
<sequence>MESWKVLVLLCIGIVVPTQAYLTMSDINLIRYGRSYPPYMDQTPFQFQNHFYEPEPEGAALEEQKENETAPLIETSVLMSNPLYTWVKKVNRLYKVISPNRELDAEP</sequence>
<dbReference type="Proteomes" id="UP001177023">
    <property type="component" value="Unassembled WGS sequence"/>
</dbReference>
<evidence type="ECO:0000313" key="2">
    <source>
        <dbReference type="EMBL" id="CAJ0580950.1"/>
    </source>
</evidence>